<keyword evidence="3" id="KW-1185">Reference proteome</keyword>
<name>A0ABX2GXX1_9FIRM</name>
<dbReference type="SMART" id="SM00987">
    <property type="entry name" value="UreE_C"/>
    <property type="match status" value="1"/>
</dbReference>
<dbReference type="Gene3D" id="3.40.470.10">
    <property type="entry name" value="Uracil-DNA glycosylase-like domain"/>
    <property type="match status" value="1"/>
</dbReference>
<accession>A0ABX2GXX1</accession>
<dbReference type="InterPro" id="IPR036895">
    <property type="entry name" value="Uracil-DNA_glycosylase-like_sf"/>
</dbReference>
<dbReference type="EMBL" id="JAAWUZ010000015">
    <property type="protein sequence ID" value="NSG29829.1"/>
    <property type="molecule type" value="Genomic_DNA"/>
</dbReference>
<dbReference type="NCBIfam" id="TIGR04274">
    <property type="entry name" value="hypoxanDNAglyco"/>
    <property type="match status" value="1"/>
</dbReference>
<dbReference type="SUPFAM" id="SSF52141">
    <property type="entry name" value="Uracil-DNA glycosylase-like"/>
    <property type="match status" value="1"/>
</dbReference>
<organism evidence="2 3">
    <name type="scientific">Faecalicatena fissicatena</name>
    <dbReference type="NCBI Taxonomy" id="290055"/>
    <lineage>
        <taxon>Bacteria</taxon>
        <taxon>Bacillati</taxon>
        <taxon>Bacillota</taxon>
        <taxon>Clostridia</taxon>
        <taxon>Lachnospirales</taxon>
        <taxon>Lachnospiraceae</taxon>
        <taxon>Faecalicatena</taxon>
    </lineage>
</organism>
<dbReference type="InterPro" id="IPR005122">
    <property type="entry name" value="Uracil-DNA_glycosylase-like"/>
</dbReference>
<evidence type="ECO:0000313" key="3">
    <source>
        <dbReference type="Proteomes" id="UP000821846"/>
    </source>
</evidence>
<keyword evidence="2" id="KW-0378">Hydrolase</keyword>
<dbReference type="CDD" id="cd10032">
    <property type="entry name" value="UDG-F6_HDG"/>
    <property type="match status" value="1"/>
</dbReference>
<proteinExistence type="predicted"/>
<gene>
    <name evidence="2" type="ORF">HFM93_05970</name>
</gene>
<feature type="domain" description="Uracil-DNA glycosylase-like" evidence="1">
    <location>
        <begin position="13"/>
        <end position="163"/>
    </location>
</feature>
<reference evidence="2 3" key="1">
    <citation type="journal article" date="2020" name="Cell Host Microbe">
        <title>Functional and Genomic Variation between Human-Derived Isolates of Lachnospiraceae Reveals Inter- and Intra-Species Diversity.</title>
        <authorList>
            <person name="Sorbara M.T."/>
            <person name="Littmann E.R."/>
            <person name="Fontana E."/>
            <person name="Moody T.U."/>
            <person name="Kohout C.E."/>
            <person name="Gjonbalaj M."/>
            <person name="Eaton V."/>
            <person name="Seok R."/>
            <person name="Leiner I.M."/>
            <person name="Pamer E.G."/>
        </authorList>
    </citation>
    <scope>NUCLEOTIDE SEQUENCE [LARGE SCALE GENOMIC DNA]</scope>
    <source>
        <strain evidence="2 3">MSK.14.16</strain>
    </source>
</reference>
<dbReference type="EC" id="3.2.2.15" evidence="2"/>
<comment type="caution">
    <text evidence="2">The sequence shown here is derived from an EMBL/GenBank/DDBJ whole genome shotgun (WGS) entry which is preliminary data.</text>
</comment>
<dbReference type="Proteomes" id="UP000821846">
    <property type="component" value="Unassembled WGS sequence"/>
</dbReference>
<keyword evidence="2" id="KW-0326">Glycosidase</keyword>
<dbReference type="InterPro" id="IPR026353">
    <property type="entry name" value="Hypoxan-DNA_Glyclase"/>
</dbReference>
<dbReference type="GO" id="GO:0033958">
    <property type="term" value="F:DNA-deoxyinosine glycosylase activity"/>
    <property type="evidence" value="ECO:0007669"/>
    <property type="project" value="UniProtKB-EC"/>
</dbReference>
<protein>
    <submittedName>
        <fullName evidence="2">DNA-deoxyinosine glycosylase</fullName>
        <ecNumber evidence="2">3.2.2.15</ecNumber>
    </submittedName>
</protein>
<dbReference type="SMART" id="SM00986">
    <property type="entry name" value="UDG"/>
    <property type="match status" value="1"/>
</dbReference>
<dbReference type="RefSeq" id="WP_173866093.1">
    <property type="nucleotide sequence ID" value="NZ_JAAWUU010000014.1"/>
</dbReference>
<evidence type="ECO:0000313" key="2">
    <source>
        <dbReference type="EMBL" id="NSG29829.1"/>
    </source>
</evidence>
<sequence>MLQEYQTVTHQFEPVFDEDSKVLILGTFPSVKSREQNFYYGHPQNRFWKVLANLTGCEVPGTVEEKKGFLLREHIAVWDVIAKCDIIGSSDSSIRNVVPADLSRVLDHAPIRQIYANGGKAYELYQKYAYPITGREIVKLPSTSPANAAWQMERLLEAWAAVKENLG</sequence>
<evidence type="ECO:0000259" key="1">
    <source>
        <dbReference type="SMART" id="SM00986"/>
    </source>
</evidence>
<dbReference type="Pfam" id="PF03167">
    <property type="entry name" value="UDG"/>
    <property type="match status" value="1"/>
</dbReference>